<name>A0AC11CAX8_SHEEP</name>
<protein>
    <submittedName>
        <fullName evidence="1">BSCL2 lipid droplet biogenesis associated, seipin</fullName>
    </submittedName>
</protein>
<evidence type="ECO:0000313" key="1">
    <source>
        <dbReference type="Ensembl" id="ENSOARP00020026863.2"/>
    </source>
</evidence>
<reference evidence="1" key="1">
    <citation type="submission" date="2020-11" db="EMBL/GenBank/DDBJ databases">
        <authorList>
            <person name="Davenport K.M."/>
            <person name="Bickhart D.M."/>
            <person name="Smith T.P.L."/>
            <person name="Murdoch B.M."/>
            <person name="Rosen B.D."/>
        </authorList>
    </citation>
    <scope>NUCLEOTIDE SEQUENCE [LARGE SCALE GENOMIC DNA]</scope>
    <source>
        <strain evidence="1">OAR_USU_Benz2616</strain>
    </source>
</reference>
<proteinExistence type="predicted"/>
<organism evidence="1">
    <name type="scientific">Ovis aries</name>
    <name type="common">Sheep</name>
    <dbReference type="NCBI Taxonomy" id="9940"/>
    <lineage>
        <taxon>Eukaryota</taxon>
        <taxon>Metazoa</taxon>
        <taxon>Chordata</taxon>
        <taxon>Craniata</taxon>
        <taxon>Vertebrata</taxon>
        <taxon>Euteleostomi</taxon>
        <taxon>Mammalia</taxon>
        <taxon>Eutheria</taxon>
        <taxon>Laurasiatheria</taxon>
        <taxon>Artiodactyla</taxon>
        <taxon>Ruminantia</taxon>
        <taxon>Pecora</taxon>
        <taxon>Bovidae</taxon>
        <taxon>Caprinae</taxon>
        <taxon>Ovis</taxon>
    </lineage>
</organism>
<dbReference type="Ensembl" id="ENSOART00020032505.2">
    <property type="protein sequence ID" value="ENSOARP00020026863.2"/>
    <property type="gene ID" value="ENSOARG00020021030.2"/>
</dbReference>
<accession>A0AC11CAX8</accession>
<reference evidence="1" key="3">
    <citation type="submission" date="2025-09" db="UniProtKB">
        <authorList>
            <consortium name="Ensembl"/>
        </authorList>
    </citation>
    <scope>IDENTIFICATION</scope>
</reference>
<sequence>MSEEMADQREEEAGEKEACRDQIKGSDKEEEPPAASSHGQEWRPGGKAPRNPKAEPGARPPALPVMVNDPPVPALLWAQEMGHVVVGRARKLLLQFGVFFCTILLLLWVSVFLYGSFYYSYMPTVSHLSPVHFHYRTDCESSTSLLCSFPVANVTLAKGGRDRVLMYGQPYRVTLELELPESPVNQDLGMFLVTISCYTRGGRIISTSSRSVMLHYRSSLLQMLDTLVFSSLLLFGFAEQKQLLEVELYPEYRENSYVPTTGAIIEIHSKRIQMYGAYLRIHAHFTGLRYLLYNFPMTCAFVGVASNFTFLSVIVLFSYMQWVWGGIWPRQRLSLQVSKDPFLSPSWFFFGEWAGTCWGLGQKGPIILVREGSPCCSGVSPPQVNIRNRKRSRKEVQRKTSAHQPGTGPQGQEESPQLSPVTEDGESHADPPGTEGQLSEEEKTDQQPLSGEEELEPEASDGSGSWEDAALLTEANLAASGSAPAPETVGSSEPSAGSVRQRPICSSS</sequence>
<gene>
    <name evidence="1" type="primary">BSCL2</name>
</gene>
<reference evidence="1" key="2">
    <citation type="submission" date="2025-08" db="UniProtKB">
        <authorList>
            <consortium name="Ensembl"/>
        </authorList>
    </citation>
    <scope>IDENTIFICATION</scope>
</reference>